<organism evidence="2 3">
    <name type="scientific">Paenibacillus flagellatus</name>
    <dbReference type="NCBI Taxonomy" id="2211139"/>
    <lineage>
        <taxon>Bacteria</taxon>
        <taxon>Bacillati</taxon>
        <taxon>Bacillota</taxon>
        <taxon>Bacilli</taxon>
        <taxon>Bacillales</taxon>
        <taxon>Paenibacillaceae</taxon>
        <taxon>Paenibacillus</taxon>
    </lineage>
</organism>
<dbReference type="RefSeq" id="WP_110839670.1">
    <property type="nucleotide sequence ID" value="NZ_QJVJ01000003.1"/>
</dbReference>
<dbReference type="AlphaFoldDB" id="A0A2V5KLH2"/>
<reference evidence="2 3" key="1">
    <citation type="submission" date="2018-05" db="EMBL/GenBank/DDBJ databases">
        <title>Paenibacillus flagellatus sp. nov., isolated from selenium mineral soil.</title>
        <authorList>
            <person name="Dai X."/>
        </authorList>
    </citation>
    <scope>NUCLEOTIDE SEQUENCE [LARGE SCALE GENOMIC DNA]</scope>
    <source>
        <strain evidence="2 3">DXL2</strain>
    </source>
</reference>
<feature type="region of interest" description="Disordered" evidence="1">
    <location>
        <begin position="37"/>
        <end position="84"/>
    </location>
</feature>
<evidence type="ECO:0000313" key="2">
    <source>
        <dbReference type="EMBL" id="PYI55870.1"/>
    </source>
</evidence>
<sequence length="84" mass="9458">MTYYVSYKGKPYGPPMTKEEAAVKLLRLRHLFVGMEIVRAEGPDAETEEREKPKRNGRHPKSPSNVTQGEDAPQPIDADYGNGR</sequence>
<gene>
    <name evidence="2" type="ORF">DLM86_09150</name>
</gene>
<evidence type="ECO:0000313" key="3">
    <source>
        <dbReference type="Proteomes" id="UP000247476"/>
    </source>
</evidence>
<dbReference type="Proteomes" id="UP000247476">
    <property type="component" value="Unassembled WGS sequence"/>
</dbReference>
<evidence type="ECO:0000256" key="1">
    <source>
        <dbReference type="SAM" id="MobiDB-lite"/>
    </source>
</evidence>
<dbReference type="OrthoDB" id="2666009at2"/>
<proteinExistence type="predicted"/>
<comment type="caution">
    <text evidence="2">The sequence shown here is derived from an EMBL/GenBank/DDBJ whole genome shotgun (WGS) entry which is preliminary data.</text>
</comment>
<name>A0A2V5KLH2_9BACL</name>
<dbReference type="EMBL" id="QJVJ01000003">
    <property type="protein sequence ID" value="PYI55870.1"/>
    <property type="molecule type" value="Genomic_DNA"/>
</dbReference>
<protein>
    <submittedName>
        <fullName evidence="2">Uncharacterized protein</fullName>
    </submittedName>
</protein>
<keyword evidence="3" id="KW-1185">Reference proteome</keyword>
<accession>A0A2V5KLH2</accession>